<comment type="subcellular location">
    <subcellularLocation>
        <location evidence="1">Cytoplasm</location>
    </subcellularLocation>
</comment>
<keyword evidence="6" id="KW-0489">Methyltransferase</keyword>
<dbReference type="PANTHER" id="PTHR11579">
    <property type="entry name" value="PROTEIN-L-ISOASPARTATE O-METHYLTRANSFERASE"/>
    <property type="match status" value="1"/>
</dbReference>
<reference evidence="12" key="1">
    <citation type="journal article" date="2015" name="Proc. Natl. Acad. Sci. U.S.A.">
        <title>Bacterial clade with the ribosomal RNA operon on a small plasmid rather than the chromosome.</title>
        <authorList>
            <person name="Anda M."/>
            <person name="Ohtsubo Y."/>
            <person name="Okubo T."/>
            <person name="Sugawara M."/>
            <person name="Nagata Y."/>
            <person name="Tsuda M."/>
            <person name="Minamisawa K."/>
            <person name="Mitsui H."/>
        </authorList>
    </citation>
    <scope>NUCLEOTIDE SEQUENCE</scope>
    <source>
        <strain evidence="12">DSM 21871</strain>
    </source>
</reference>
<protein>
    <recommendedName>
        <fullName evidence="4">Protein-L-isoaspartate O-methyltransferase</fullName>
        <ecNumber evidence="3">2.1.1.77</ecNumber>
    </recommendedName>
    <alternativeName>
        <fullName evidence="11">L-isoaspartyl protein carboxyl methyltransferase</fullName>
    </alternativeName>
    <alternativeName>
        <fullName evidence="9">Protein L-isoaspartyl methyltransferase</fullName>
    </alternativeName>
    <alternativeName>
        <fullName evidence="10">Protein-beta-aspartate methyltransferase</fullName>
    </alternativeName>
</protein>
<dbReference type="GO" id="GO:0005737">
    <property type="term" value="C:cytoplasm"/>
    <property type="evidence" value="ECO:0007669"/>
    <property type="project" value="UniProtKB-SubCell"/>
</dbReference>
<evidence type="ECO:0000256" key="4">
    <source>
        <dbReference type="ARBA" id="ARBA00013346"/>
    </source>
</evidence>
<evidence type="ECO:0000256" key="9">
    <source>
        <dbReference type="ARBA" id="ARBA00030757"/>
    </source>
</evidence>
<name>A0A0P0Z5D6_9HYPH</name>
<dbReference type="InterPro" id="IPR029063">
    <property type="entry name" value="SAM-dependent_MTases_sf"/>
</dbReference>
<dbReference type="EMBL" id="LC066380">
    <property type="protein sequence ID" value="BAT29287.1"/>
    <property type="molecule type" value="Genomic_DNA"/>
</dbReference>
<dbReference type="AlphaFoldDB" id="A0A0P0Z5D6"/>
<accession>A0A0P0Z5D6</accession>
<evidence type="ECO:0000256" key="3">
    <source>
        <dbReference type="ARBA" id="ARBA00011890"/>
    </source>
</evidence>
<organism evidence="12">
    <name type="scientific">Aurantimonas manganoxydans</name>
    <dbReference type="NCBI Taxonomy" id="651183"/>
    <lineage>
        <taxon>Bacteria</taxon>
        <taxon>Pseudomonadati</taxon>
        <taxon>Pseudomonadota</taxon>
        <taxon>Alphaproteobacteria</taxon>
        <taxon>Hyphomicrobiales</taxon>
        <taxon>Aurantimonadaceae</taxon>
        <taxon>Aurantimonas</taxon>
    </lineage>
</organism>
<keyword evidence="5" id="KW-0963">Cytoplasm</keyword>
<evidence type="ECO:0000256" key="2">
    <source>
        <dbReference type="ARBA" id="ARBA00005369"/>
    </source>
</evidence>
<evidence type="ECO:0000256" key="7">
    <source>
        <dbReference type="ARBA" id="ARBA00022679"/>
    </source>
</evidence>
<keyword evidence="7" id="KW-0808">Transferase</keyword>
<proteinExistence type="inferred from homology"/>
<dbReference type="Pfam" id="PF01135">
    <property type="entry name" value="PCMT"/>
    <property type="match status" value="1"/>
</dbReference>
<evidence type="ECO:0000256" key="5">
    <source>
        <dbReference type="ARBA" id="ARBA00022490"/>
    </source>
</evidence>
<dbReference type="GO" id="GO:0004719">
    <property type="term" value="F:protein-L-isoaspartate (D-aspartate) O-methyltransferase activity"/>
    <property type="evidence" value="ECO:0007669"/>
    <property type="project" value="UniProtKB-EC"/>
</dbReference>
<dbReference type="CDD" id="cd02440">
    <property type="entry name" value="AdoMet_MTases"/>
    <property type="match status" value="1"/>
</dbReference>
<dbReference type="PANTHER" id="PTHR11579:SF0">
    <property type="entry name" value="PROTEIN-L-ISOASPARTATE(D-ASPARTATE) O-METHYLTRANSFERASE"/>
    <property type="match status" value="1"/>
</dbReference>
<sequence length="182" mass="19514">MPRRLFLPEGIANAYENRSAPLACGETMHGALAAVRLVAALDVQPAHRILEIGTGSGYITALLARLGTHVSSFDRYRGLVEPAGRRLRDIGITNISLFLEDGRDGFAGGAPFDRVIVHAAFPAVPRQFLDQLGSNAAMICALGPGDGPQELLRLRKVGSRFEREPLGTVHYQPLAFGTADAL</sequence>
<dbReference type="GO" id="GO:0032259">
    <property type="term" value="P:methylation"/>
    <property type="evidence" value="ECO:0007669"/>
    <property type="project" value="UniProtKB-KW"/>
</dbReference>
<evidence type="ECO:0000313" key="12">
    <source>
        <dbReference type="EMBL" id="BAT29287.1"/>
    </source>
</evidence>
<evidence type="ECO:0000256" key="1">
    <source>
        <dbReference type="ARBA" id="ARBA00004496"/>
    </source>
</evidence>
<evidence type="ECO:0000256" key="10">
    <source>
        <dbReference type="ARBA" id="ARBA00031323"/>
    </source>
</evidence>
<evidence type="ECO:0000256" key="11">
    <source>
        <dbReference type="ARBA" id="ARBA00031350"/>
    </source>
</evidence>
<dbReference type="EC" id="2.1.1.77" evidence="3"/>
<evidence type="ECO:0000256" key="6">
    <source>
        <dbReference type="ARBA" id="ARBA00022603"/>
    </source>
</evidence>
<keyword evidence="8" id="KW-0949">S-adenosyl-L-methionine</keyword>
<dbReference type="Gene3D" id="3.40.50.150">
    <property type="entry name" value="Vaccinia Virus protein VP39"/>
    <property type="match status" value="1"/>
</dbReference>
<evidence type="ECO:0000256" key="8">
    <source>
        <dbReference type="ARBA" id="ARBA00022691"/>
    </source>
</evidence>
<dbReference type="SUPFAM" id="SSF53335">
    <property type="entry name" value="S-adenosyl-L-methionine-dependent methyltransferases"/>
    <property type="match status" value="1"/>
</dbReference>
<comment type="similarity">
    <text evidence="2">Belongs to the methyltransferase superfamily. L-isoaspartyl/D-aspartyl protein methyltransferase family.</text>
</comment>
<dbReference type="InterPro" id="IPR000682">
    <property type="entry name" value="PCMT"/>
</dbReference>